<dbReference type="InterPro" id="IPR036390">
    <property type="entry name" value="WH_DNA-bd_sf"/>
</dbReference>
<dbReference type="Pfam" id="PF01037">
    <property type="entry name" value="AsnC_trans_reg"/>
    <property type="match status" value="1"/>
</dbReference>
<evidence type="ECO:0000256" key="2">
    <source>
        <dbReference type="ARBA" id="ARBA00023125"/>
    </source>
</evidence>
<dbReference type="GO" id="GO:0005829">
    <property type="term" value="C:cytosol"/>
    <property type="evidence" value="ECO:0007669"/>
    <property type="project" value="TreeGrafter"/>
</dbReference>
<dbReference type="RefSeq" id="WP_185134977.1">
    <property type="nucleotide sequence ID" value="NZ_JACJVR010000019.1"/>
</dbReference>
<dbReference type="GO" id="GO:0043200">
    <property type="term" value="P:response to amino acid"/>
    <property type="evidence" value="ECO:0007669"/>
    <property type="project" value="TreeGrafter"/>
</dbReference>
<reference evidence="5 6" key="1">
    <citation type="submission" date="2020-08" db="EMBL/GenBank/DDBJ databases">
        <title>Cohnella phylogeny.</title>
        <authorList>
            <person name="Dunlap C."/>
        </authorList>
    </citation>
    <scope>NUCLEOTIDE SEQUENCE [LARGE SCALE GENOMIC DNA]</scope>
    <source>
        <strain evidence="5 6">DSM 25239</strain>
    </source>
</reference>
<accession>A0A841TVJ8</accession>
<dbReference type="Proteomes" id="UP000553776">
    <property type="component" value="Unassembled WGS sequence"/>
</dbReference>
<dbReference type="InterPro" id="IPR011991">
    <property type="entry name" value="ArsR-like_HTH"/>
</dbReference>
<evidence type="ECO:0000256" key="1">
    <source>
        <dbReference type="ARBA" id="ARBA00023015"/>
    </source>
</evidence>
<dbReference type="EMBL" id="JACJVR010000019">
    <property type="protein sequence ID" value="MBB6690992.1"/>
    <property type="molecule type" value="Genomic_DNA"/>
</dbReference>
<keyword evidence="3" id="KW-0804">Transcription</keyword>
<evidence type="ECO:0000259" key="4">
    <source>
        <dbReference type="PROSITE" id="PS50956"/>
    </source>
</evidence>
<name>A0A841TVJ8_9BACL</name>
<organism evidence="5 6">
    <name type="scientific">Cohnella xylanilytica</name>
    <dbReference type="NCBI Taxonomy" id="557555"/>
    <lineage>
        <taxon>Bacteria</taxon>
        <taxon>Bacillati</taxon>
        <taxon>Bacillota</taxon>
        <taxon>Bacilli</taxon>
        <taxon>Bacillales</taxon>
        <taxon>Paenibacillaceae</taxon>
        <taxon>Cohnella</taxon>
    </lineage>
</organism>
<dbReference type="InterPro" id="IPR036388">
    <property type="entry name" value="WH-like_DNA-bd_sf"/>
</dbReference>
<dbReference type="PANTHER" id="PTHR30154">
    <property type="entry name" value="LEUCINE-RESPONSIVE REGULATORY PROTEIN"/>
    <property type="match status" value="1"/>
</dbReference>
<evidence type="ECO:0000313" key="6">
    <source>
        <dbReference type="Proteomes" id="UP000553776"/>
    </source>
</evidence>
<dbReference type="PRINTS" id="PR00033">
    <property type="entry name" value="HTHASNC"/>
</dbReference>
<gene>
    <name evidence="5" type="ORF">H7B90_06200</name>
</gene>
<evidence type="ECO:0000313" key="5">
    <source>
        <dbReference type="EMBL" id="MBB6690992.1"/>
    </source>
</evidence>
<dbReference type="PROSITE" id="PS00519">
    <property type="entry name" value="HTH_ASNC_1"/>
    <property type="match status" value="1"/>
</dbReference>
<dbReference type="InterPro" id="IPR000485">
    <property type="entry name" value="AsnC-type_HTH_dom"/>
</dbReference>
<dbReference type="PANTHER" id="PTHR30154:SF20">
    <property type="entry name" value="LEUCINE-RESPONSIVE REGULATORY PROTEIN"/>
    <property type="match status" value="1"/>
</dbReference>
<dbReference type="Gene3D" id="3.30.70.920">
    <property type="match status" value="1"/>
</dbReference>
<dbReference type="InterPro" id="IPR011008">
    <property type="entry name" value="Dimeric_a/b-barrel"/>
</dbReference>
<keyword evidence="2" id="KW-0238">DNA-binding</keyword>
<evidence type="ECO:0000256" key="3">
    <source>
        <dbReference type="ARBA" id="ARBA00023163"/>
    </source>
</evidence>
<dbReference type="PROSITE" id="PS50956">
    <property type="entry name" value="HTH_ASNC_2"/>
    <property type="match status" value="1"/>
</dbReference>
<dbReference type="AlphaFoldDB" id="A0A841TVJ8"/>
<comment type="caution">
    <text evidence="5">The sequence shown here is derived from an EMBL/GenBank/DDBJ whole genome shotgun (WGS) entry which is preliminary data.</text>
</comment>
<dbReference type="SUPFAM" id="SSF46785">
    <property type="entry name" value="Winged helix' DNA-binding domain"/>
    <property type="match status" value="1"/>
</dbReference>
<feature type="domain" description="HTH asnC-type" evidence="4">
    <location>
        <begin position="1"/>
        <end position="62"/>
    </location>
</feature>
<dbReference type="SMART" id="SM00344">
    <property type="entry name" value="HTH_ASNC"/>
    <property type="match status" value="1"/>
</dbReference>
<dbReference type="InterPro" id="IPR019885">
    <property type="entry name" value="Tscrpt_reg_HTH_AsnC-type_CS"/>
</dbReference>
<dbReference type="Gene3D" id="1.10.10.10">
    <property type="entry name" value="Winged helix-like DNA-binding domain superfamily/Winged helix DNA-binding domain"/>
    <property type="match status" value="1"/>
</dbReference>
<proteinExistence type="predicted"/>
<dbReference type="InterPro" id="IPR019887">
    <property type="entry name" value="Tscrpt_reg_AsnC/Lrp_C"/>
</dbReference>
<keyword evidence="6" id="KW-1185">Reference proteome</keyword>
<dbReference type="Pfam" id="PF13412">
    <property type="entry name" value="HTH_24"/>
    <property type="match status" value="1"/>
</dbReference>
<dbReference type="GO" id="GO:0043565">
    <property type="term" value="F:sequence-specific DNA binding"/>
    <property type="evidence" value="ECO:0007669"/>
    <property type="project" value="InterPro"/>
</dbReference>
<dbReference type="InterPro" id="IPR019888">
    <property type="entry name" value="Tscrpt_reg_AsnC-like"/>
</dbReference>
<keyword evidence="1" id="KW-0805">Transcription regulation</keyword>
<dbReference type="SUPFAM" id="SSF54909">
    <property type="entry name" value="Dimeric alpha+beta barrel"/>
    <property type="match status" value="1"/>
</dbReference>
<dbReference type="CDD" id="cd00090">
    <property type="entry name" value="HTH_ARSR"/>
    <property type="match status" value="1"/>
</dbReference>
<protein>
    <submittedName>
        <fullName evidence="5">Lrp/AsnC family transcriptional regulator</fullName>
    </submittedName>
</protein>
<sequence length="148" mass="16987">MDSVDRKILMYLQDEGRMSHTELGKAIGMTQPAITERVRRMEDKGIIKEYRAMVSRETIGKQTMAYIWFRAANCKPFYEFCQSCREVIECHRVSGEYNHLLKVVTESLPELEALENKIVRFGKFATSIVLSSPIEFRSMIPALAGDDS</sequence>